<comment type="caution">
    <text evidence="1">The sequence shown here is derived from an EMBL/GenBank/DDBJ whole genome shotgun (WGS) entry which is preliminary data.</text>
</comment>
<dbReference type="EMBL" id="MU865985">
    <property type="protein sequence ID" value="KAK4443892.1"/>
    <property type="molecule type" value="Genomic_DNA"/>
</dbReference>
<accession>A0AAV9G7V0</accession>
<protein>
    <submittedName>
        <fullName evidence="1">Uncharacterized protein</fullName>
    </submittedName>
</protein>
<sequence length="281" mass="32254">MTITPLPKPPPEPKPNPFYRLFPKDFNPPPFPTCTCTLTLQLYLCGCPDAGYNTATGLPNLTEFRCPVHFCPLPEQIWYRGAGFQHKDPYAPPQVGERYPVRVLPFPCYGHAQVTRNYVPPAELKRRRQDFLESRRDNEEAVMEVNRAILRSSKRRRGSFIGGDVGRTMKGRTAIFKPGARGKAAVKNENERRRYWLDRVEAAREDCDARWREEEREVDLEVLAGRRLSARFAWPGEDGYAYGAVEDNLTSLRDTWMQTWGDDKGKRLLARADMTDTGLVM</sequence>
<evidence type="ECO:0000313" key="1">
    <source>
        <dbReference type="EMBL" id="KAK4443892.1"/>
    </source>
</evidence>
<reference evidence="1" key="2">
    <citation type="submission" date="2023-05" db="EMBL/GenBank/DDBJ databases">
        <authorList>
            <consortium name="Lawrence Berkeley National Laboratory"/>
            <person name="Steindorff A."/>
            <person name="Hensen N."/>
            <person name="Bonometti L."/>
            <person name="Westerberg I."/>
            <person name="Brannstrom I.O."/>
            <person name="Guillou S."/>
            <person name="Cros-Aarteil S."/>
            <person name="Calhoun S."/>
            <person name="Haridas S."/>
            <person name="Kuo A."/>
            <person name="Mondo S."/>
            <person name="Pangilinan J."/>
            <person name="Riley R."/>
            <person name="Labutti K."/>
            <person name="Andreopoulos B."/>
            <person name="Lipzen A."/>
            <person name="Chen C."/>
            <person name="Yanf M."/>
            <person name="Daum C."/>
            <person name="Ng V."/>
            <person name="Clum A."/>
            <person name="Ohm R."/>
            <person name="Martin F."/>
            <person name="Silar P."/>
            <person name="Natvig D."/>
            <person name="Lalanne C."/>
            <person name="Gautier V."/>
            <person name="Ament-Velasquez S.L."/>
            <person name="Kruys A."/>
            <person name="Hutchinson M.I."/>
            <person name="Powell A.J."/>
            <person name="Barry K."/>
            <person name="Miller A.N."/>
            <person name="Grigoriev I.V."/>
            <person name="Debuchy R."/>
            <person name="Gladieux P."/>
            <person name="Thoren M.H."/>
            <person name="Johannesson H."/>
        </authorList>
    </citation>
    <scope>NUCLEOTIDE SEQUENCE</scope>
    <source>
        <strain evidence="1">PSN243</strain>
    </source>
</reference>
<dbReference type="AlphaFoldDB" id="A0AAV9G7V0"/>
<gene>
    <name evidence="1" type="ORF">QBC34DRAFT_443004</name>
</gene>
<reference evidence="1" key="1">
    <citation type="journal article" date="2023" name="Mol. Phylogenet. Evol.">
        <title>Genome-scale phylogeny and comparative genomics of the fungal order Sordariales.</title>
        <authorList>
            <person name="Hensen N."/>
            <person name="Bonometti L."/>
            <person name="Westerberg I."/>
            <person name="Brannstrom I.O."/>
            <person name="Guillou S."/>
            <person name="Cros-Aarteil S."/>
            <person name="Calhoun S."/>
            <person name="Haridas S."/>
            <person name="Kuo A."/>
            <person name="Mondo S."/>
            <person name="Pangilinan J."/>
            <person name="Riley R."/>
            <person name="LaButti K."/>
            <person name="Andreopoulos B."/>
            <person name="Lipzen A."/>
            <person name="Chen C."/>
            <person name="Yan M."/>
            <person name="Daum C."/>
            <person name="Ng V."/>
            <person name="Clum A."/>
            <person name="Steindorff A."/>
            <person name="Ohm R.A."/>
            <person name="Martin F."/>
            <person name="Silar P."/>
            <person name="Natvig D.O."/>
            <person name="Lalanne C."/>
            <person name="Gautier V."/>
            <person name="Ament-Velasquez S.L."/>
            <person name="Kruys A."/>
            <person name="Hutchinson M.I."/>
            <person name="Powell A.J."/>
            <person name="Barry K."/>
            <person name="Miller A.N."/>
            <person name="Grigoriev I.V."/>
            <person name="Debuchy R."/>
            <person name="Gladieux P."/>
            <person name="Hiltunen Thoren M."/>
            <person name="Johannesson H."/>
        </authorList>
    </citation>
    <scope>NUCLEOTIDE SEQUENCE</scope>
    <source>
        <strain evidence="1">PSN243</strain>
    </source>
</reference>
<evidence type="ECO:0000313" key="2">
    <source>
        <dbReference type="Proteomes" id="UP001321760"/>
    </source>
</evidence>
<dbReference type="Proteomes" id="UP001321760">
    <property type="component" value="Unassembled WGS sequence"/>
</dbReference>
<name>A0AAV9G7V0_9PEZI</name>
<proteinExistence type="predicted"/>
<organism evidence="1 2">
    <name type="scientific">Podospora aff. communis PSN243</name>
    <dbReference type="NCBI Taxonomy" id="3040156"/>
    <lineage>
        <taxon>Eukaryota</taxon>
        <taxon>Fungi</taxon>
        <taxon>Dikarya</taxon>
        <taxon>Ascomycota</taxon>
        <taxon>Pezizomycotina</taxon>
        <taxon>Sordariomycetes</taxon>
        <taxon>Sordariomycetidae</taxon>
        <taxon>Sordariales</taxon>
        <taxon>Podosporaceae</taxon>
        <taxon>Podospora</taxon>
    </lineage>
</organism>
<keyword evidence="2" id="KW-1185">Reference proteome</keyword>